<feature type="region of interest" description="Disordered" evidence="5">
    <location>
        <begin position="39"/>
        <end position="74"/>
    </location>
</feature>
<comment type="caution">
    <text evidence="6">The sequence shown here is derived from an EMBL/GenBank/DDBJ whole genome shotgun (WGS) entry which is preliminary data.</text>
</comment>
<dbReference type="PANTHER" id="PTHR12649">
    <property type="entry name" value="PEPTIDYL-TRNA HYDROLASE 2"/>
    <property type="match status" value="1"/>
</dbReference>
<dbReference type="FunFam" id="3.40.1490.10:FF:000001">
    <property type="entry name" value="Peptidyl-tRNA hydrolase 2"/>
    <property type="match status" value="1"/>
</dbReference>
<dbReference type="EC" id="3.1.1.29" evidence="1"/>
<dbReference type="InterPro" id="IPR002833">
    <property type="entry name" value="PTH2"/>
</dbReference>
<organism evidence="6 7">
    <name type="scientific">Filobasidium floriforme</name>
    <dbReference type="NCBI Taxonomy" id="5210"/>
    <lineage>
        <taxon>Eukaryota</taxon>
        <taxon>Fungi</taxon>
        <taxon>Dikarya</taxon>
        <taxon>Basidiomycota</taxon>
        <taxon>Agaricomycotina</taxon>
        <taxon>Tremellomycetes</taxon>
        <taxon>Filobasidiales</taxon>
        <taxon>Filobasidiaceae</taxon>
        <taxon>Filobasidium</taxon>
    </lineage>
</organism>
<gene>
    <name evidence="6" type="ORF">FFLO_07189</name>
</gene>
<feature type="compositionally biased region" description="Low complexity" evidence="5">
    <location>
        <begin position="39"/>
        <end position="51"/>
    </location>
</feature>
<sequence>MNGQIHDVRNVLVPLVSASAGFLACYLWLTNRPLEAASTSTATPKSSQPAAEVKTEAAQGEDDSEDYSTDSDEEITPEYAQRLKNAKPPTSREECKLVLVVNQELAMTKGKIAAQCGHATLACYKTLQKTNPKLLQHWERIGQAKIAVKAQSTAELLELQRTARSLGVCAQVISDAGRTQIVAGSKTVLGIGP</sequence>
<keyword evidence="2" id="KW-0378">Hydrolase</keyword>
<dbReference type="Proteomes" id="UP000812966">
    <property type="component" value="Unassembled WGS sequence"/>
</dbReference>
<dbReference type="Gene3D" id="3.40.1490.10">
    <property type="entry name" value="Bit1"/>
    <property type="match status" value="1"/>
</dbReference>
<feature type="compositionally biased region" description="Acidic residues" evidence="5">
    <location>
        <begin position="59"/>
        <end position="74"/>
    </location>
</feature>
<comment type="catalytic activity">
    <reaction evidence="4">
        <text>an N-acyl-L-alpha-aminoacyl-tRNA + H2O = an N-acyl-L-amino acid + a tRNA + H(+)</text>
        <dbReference type="Rhea" id="RHEA:54448"/>
        <dbReference type="Rhea" id="RHEA-COMP:10123"/>
        <dbReference type="Rhea" id="RHEA-COMP:13883"/>
        <dbReference type="ChEBI" id="CHEBI:15377"/>
        <dbReference type="ChEBI" id="CHEBI:15378"/>
        <dbReference type="ChEBI" id="CHEBI:59874"/>
        <dbReference type="ChEBI" id="CHEBI:78442"/>
        <dbReference type="ChEBI" id="CHEBI:138191"/>
        <dbReference type="EC" id="3.1.1.29"/>
    </reaction>
</comment>
<dbReference type="AlphaFoldDB" id="A0A8K0NJX0"/>
<evidence type="ECO:0000256" key="4">
    <source>
        <dbReference type="ARBA" id="ARBA00048707"/>
    </source>
</evidence>
<dbReference type="GO" id="GO:0005829">
    <property type="term" value="C:cytosol"/>
    <property type="evidence" value="ECO:0007669"/>
    <property type="project" value="TreeGrafter"/>
</dbReference>
<comment type="similarity">
    <text evidence="3">Belongs to the PTH2 family.</text>
</comment>
<dbReference type="EMBL" id="JABELV010000462">
    <property type="protein sequence ID" value="KAG7527183.1"/>
    <property type="molecule type" value="Genomic_DNA"/>
</dbReference>
<proteinExistence type="inferred from homology"/>
<name>A0A8K0NJX0_9TREE</name>
<evidence type="ECO:0000256" key="3">
    <source>
        <dbReference type="ARBA" id="ARBA00038050"/>
    </source>
</evidence>
<evidence type="ECO:0000313" key="7">
    <source>
        <dbReference type="Proteomes" id="UP000812966"/>
    </source>
</evidence>
<evidence type="ECO:0000313" key="6">
    <source>
        <dbReference type="EMBL" id="KAG7527183.1"/>
    </source>
</evidence>
<accession>A0A8K0NJX0</accession>
<protein>
    <recommendedName>
        <fullName evidence="1">peptidyl-tRNA hydrolase</fullName>
        <ecNumber evidence="1">3.1.1.29</ecNumber>
    </recommendedName>
</protein>
<dbReference type="PANTHER" id="PTHR12649:SF11">
    <property type="entry name" value="PEPTIDYL-TRNA HYDROLASE 2, MITOCHONDRIAL"/>
    <property type="match status" value="1"/>
</dbReference>
<reference evidence="6" key="1">
    <citation type="submission" date="2020-04" db="EMBL/GenBank/DDBJ databases">
        <title>Analysis of mating type loci in Filobasidium floriforme.</title>
        <authorList>
            <person name="Nowrousian M."/>
        </authorList>
    </citation>
    <scope>NUCLEOTIDE SEQUENCE</scope>
    <source>
        <strain evidence="6">CBS 6242</strain>
    </source>
</reference>
<dbReference type="SUPFAM" id="SSF102462">
    <property type="entry name" value="Peptidyl-tRNA hydrolase II"/>
    <property type="match status" value="1"/>
</dbReference>
<evidence type="ECO:0000256" key="2">
    <source>
        <dbReference type="ARBA" id="ARBA00022801"/>
    </source>
</evidence>
<dbReference type="Pfam" id="PF01981">
    <property type="entry name" value="PTH2"/>
    <property type="match status" value="1"/>
</dbReference>
<evidence type="ECO:0000256" key="1">
    <source>
        <dbReference type="ARBA" id="ARBA00013260"/>
    </source>
</evidence>
<dbReference type="CDD" id="cd02430">
    <property type="entry name" value="PTH2"/>
    <property type="match status" value="1"/>
</dbReference>
<dbReference type="NCBIfam" id="TIGR00283">
    <property type="entry name" value="arch_pth2"/>
    <property type="match status" value="1"/>
</dbReference>
<dbReference type="InterPro" id="IPR023476">
    <property type="entry name" value="Pep_tRNA_hydro_II_dom_sf"/>
</dbReference>
<dbReference type="GO" id="GO:0004045">
    <property type="term" value="F:peptidyl-tRNA hydrolase activity"/>
    <property type="evidence" value="ECO:0007669"/>
    <property type="project" value="UniProtKB-EC"/>
</dbReference>
<keyword evidence="7" id="KW-1185">Reference proteome</keyword>
<evidence type="ECO:0000256" key="5">
    <source>
        <dbReference type="SAM" id="MobiDB-lite"/>
    </source>
</evidence>